<dbReference type="RefSeq" id="WP_186881614.1">
    <property type="nucleotide sequence ID" value="NZ_JACOGG010000011.1"/>
</dbReference>
<dbReference type="AlphaFoldDB" id="A0A923I4Q5"/>
<organism evidence="8 9">
    <name type="scientific">Undibacterium rugosum</name>
    <dbReference type="NCBI Taxonomy" id="2762291"/>
    <lineage>
        <taxon>Bacteria</taxon>
        <taxon>Pseudomonadati</taxon>
        <taxon>Pseudomonadota</taxon>
        <taxon>Betaproteobacteria</taxon>
        <taxon>Burkholderiales</taxon>
        <taxon>Oxalobacteraceae</taxon>
        <taxon>Undibacterium</taxon>
    </lineage>
</organism>
<evidence type="ECO:0000256" key="2">
    <source>
        <dbReference type="ARBA" id="ARBA00022714"/>
    </source>
</evidence>
<dbReference type="PROSITE" id="PS00570">
    <property type="entry name" value="RING_HYDROXYL_ALPHA"/>
    <property type="match status" value="1"/>
</dbReference>
<dbReference type="GO" id="GO:0016491">
    <property type="term" value="F:oxidoreductase activity"/>
    <property type="evidence" value="ECO:0007669"/>
    <property type="project" value="UniProtKB-KW"/>
</dbReference>
<evidence type="ECO:0000256" key="3">
    <source>
        <dbReference type="ARBA" id="ARBA00022723"/>
    </source>
</evidence>
<feature type="domain" description="Rieske" evidence="7">
    <location>
        <begin position="11"/>
        <end position="78"/>
    </location>
</feature>
<dbReference type="InterPro" id="IPR036922">
    <property type="entry name" value="Rieske_2Fe-2S_sf"/>
</dbReference>
<keyword evidence="6" id="KW-0411">Iron-sulfur</keyword>
<comment type="similarity">
    <text evidence="1">Belongs to the bacterial ring-hydroxylating dioxygenase alpha subunit family.</text>
</comment>
<evidence type="ECO:0000256" key="6">
    <source>
        <dbReference type="ARBA" id="ARBA00023014"/>
    </source>
</evidence>
<dbReference type="CDD" id="cd00680">
    <property type="entry name" value="RHO_alpha_C"/>
    <property type="match status" value="1"/>
</dbReference>
<dbReference type="SUPFAM" id="SSF50022">
    <property type="entry name" value="ISP domain"/>
    <property type="match status" value="1"/>
</dbReference>
<dbReference type="Proteomes" id="UP000612361">
    <property type="component" value="Unassembled WGS sequence"/>
</dbReference>
<evidence type="ECO:0000256" key="1">
    <source>
        <dbReference type="ARBA" id="ARBA00008751"/>
    </source>
</evidence>
<dbReference type="Pfam" id="PF19112">
    <property type="entry name" value="VanA_C"/>
    <property type="match status" value="1"/>
</dbReference>
<sequence>MMNKKLRDHYWHLLCHRSELPQPGDFLRLQWLGQDIVAANDAGEIIVFDNLCPHRGARFFDAEYGNAPISCAYHGWTFQAGTLLIPSREKYQACELSKVSMGMLKTEWCGDFLFASVKPAQTLDMQLGELSQQLASISMDINGRADWNAYTYECDWKIAIENGLDSLHTPYVHTDTLGRLSLSDPDNVYIADNSTASFQITDASVAKKLRSAARLFSRTEPIDGYISIYLFPFTMLTSTCGLSYSLQNFFPSAQEQKTHFYSRLLKTSLRAGVPAVSMDHFFLSTAEVNRQVFREDHHICSRIPIQGYDWNDVSRLSVDEEKIIHFRKSLQRVASAGDV</sequence>
<dbReference type="CDD" id="cd03469">
    <property type="entry name" value="Rieske_RO_Alpha_N"/>
    <property type="match status" value="1"/>
</dbReference>
<dbReference type="PANTHER" id="PTHR43756">
    <property type="entry name" value="CHOLINE MONOOXYGENASE, CHLOROPLASTIC"/>
    <property type="match status" value="1"/>
</dbReference>
<dbReference type="GO" id="GO:0005506">
    <property type="term" value="F:iron ion binding"/>
    <property type="evidence" value="ECO:0007669"/>
    <property type="project" value="InterPro"/>
</dbReference>
<proteinExistence type="inferred from homology"/>
<name>A0A923I4Q5_9BURK</name>
<dbReference type="Gene3D" id="2.102.10.10">
    <property type="entry name" value="Rieske [2Fe-2S] iron-sulphur domain"/>
    <property type="match status" value="1"/>
</dbReference>
<evidence type="ECO:0000256" key="4">
    <source>
        <dbReference type="ARBA" id="ARBA00023002"/>
    </source>
</evidence>
<comment type="caution">
    <text evidence="8">The sequence shown here is derived from an EMBL/GenBank/DDBJ whole genome shotgun (WGS) entry which is preliminary data.</text>
</comment>
<dbReference type="EMBL" id="JACOGG010000011">
    <property type="protein sequence ID" value="MBC3936054.1"/>
    <property type="molecule type" value="Genomic_DNA"/>
</dbReference>
<keyword evidence="4" id="KW-0560">Oxidoreductase</keyword>
<evidence type="ECO:0000259" key="7">
    <source>
        <dbReference type="PROSITE" id="PS51296"/>
    </source>
</evidence>
<dbReference type="SUPFAM" id="SSF55961">
    <property type="entry name" value="Bet v1-like"/>
    <property type="match status" value="1"/>
</dbReference>
<keyword evidence="5" id="KW-0408">Iron</keyword>
<dbReference type="GO" id="GO:0051537">
    <property type="term" value="F:2 iron, 2 sulfur cluster binding"/>
    <property type="evidence" value="ECO:0007669"/>
    <property type="project" value="UniProtKB-KW"/>
</dbReference>
<accession>A0A923I4Q5</accession>
<evidence type="ECO:0000313" key="9">
    <source>
        <dbReference type="Proteomes" id="UP000612361"/>
    </source>
</evidence>
<dbReference type="Gene3D" id="3.90.380.10">
    <property type="entry name" value="Naphthalene 1,2-dioxygenase Alpha Subunit, Chain A, domain 1"/>
    <property type="match status" value="1"/>
</dbReference>
<dbReference type="PANTHER" id="PTHR43756:SF5">
    <property type="entry name" value="CHOLINE MONOOXYGENASE, CHLOROPLASTIC"/>
    <property type="match status" value="1"/>
</dbReference>
<dbReference type="InterPro" id="IPR044043">
    <property type="entry name" value="VanA_C_cat"/>
</dbReference>
<evidence type="ECO:0000256" key="5">
    <source>
        <dbReference type="ARBA" id="ARBA00023004"/>
    </source>
</evidence>
<dbReference type="Pfam" id="PF00355">
    <property type="entry name" value="Rieske"/>
    <property type="match status" value="1"/>
</dbReference>
<dbReference type="InterPro" id="IPR017941">
    <property type="entry name" value="Rieske_2Fe-2S"/>
</dbReference>
<evidence type="ECO:0000313" key="8">
    <source>
        <dbReference type="EMBL" id="MBC3936054.1"/>
    </source>
</evidence>
<reference evidence="8" key="1">
    <citation type="submission" date="2020-08" db="EMBL/GenBank/DDBJ databases">
        <title>Novel species isolated from subtropical streams in China.</title>
        <authorList>
            <person name="Lu H."/>
        </authorList>
    </citation>
    <scope>NUCLEOTIDE SEQUENCE</scope>
    <source>
        <strain evidence="8">CY7W</strain>
    </source>
</reference>
<protein>
    <submittedName>
        <fullName evidence="8">Rieske 2Fe-2S domain-containing protein</fullName>
    </submittedName>
</protein>
<dbReference type="InterPro" id="IPR001663">
    <property type="entry name" value="Rng_hydr_dOase-A"/>
</dbReference>
<keyword evidence="9" id="KW-1185">Reference proteome</keyword>
<dbReference type="PROSITE" id="PS51296">
    <property type="entry name" value="RIESKE"/>
    <property type="match status" value="1"/>
</dbReference>
<keyword evidence="3" id="KW-0479">Metal-binding</keyword>
<dbReference type="InterPro" id="IPR015881">
    <property type="entry name" value="ARHD_Rieske_2Fe_2S"/>
</dbReference>
<gene>
    <name evidence="8" type="ORF">H8K47_11830</name>
</gene>
<keyword evidence="2" id="KW-0001">2Fe-2S</keyword>